<dbReference type="Proteomes" id="UP000033121">
    <property type="component" value="Unassembled WGS sequence"/>
</dbReference>
<dbReference type="SMART" id="SM00387">
    <property type="entry name" value="HATPase_c"/>
    <property type="match status" value="1"/>
</dbReference>
<dbReference type="PROSITE" id="PS50109">
    <property type="entry name" value="HIS_KIN"/>
    <property type="match status" value="1"/>
</dbReference>
<gene>
    <name evidence="8" type="ORF">FPE01S_02_00550</name>
</gene>
<comment type="catalytic activity">
    <reaction evidence="1">
        <text>ATP + protein L-histidine = ADP + protein N-phospho-L-histidine.</text>
        <dbReference type="EC" id="2.7.13.3"/>
    </reaction>
</comment>
<evidence type="ECO:0000256" key="1">
    <source>
        <dbReference type="ARBA" id="ARBA00000085"/>
    </source>
</evidence>
<dbReference type="InterPro" id="IPR005467">
    <property type="entry name" value="His_kinase_dom"/>
</dbReference>
<dbReference type="CDD" id="cd16917">
    <property type="entry name" value="HATPase_UhpB-NarQ-NarX-like"/>
    <property type="match status" value="1"/>
</dbReference>
<evidence type="ECO:0000259" key="7">
    <source>
        <dbReference type="PROSITE" id="PS50109"/>
    </source>
</evidence>
<keyword evidence="4 8" id="KW-0418">Kinase</keyword>
<dbReference type="OrthoDB" id="9760839at2"/>
<keyword evidence="5" id="KW-0902">Two-component regulatory system</keyword>
<evidence type="ECO:0000313" key="9">
    <source>
        <dbReference type="Proteomes" id="UP000033121"/>
    </source>
</evidence>
<dbReference type="InterPro" id="IPR003594">
    <property type="entry name" value="HATPase_dom"/>
</dbReference>
<evidence type="ECO:0000256" key="6">
    <source>
        <dbReference type="SAM" id="Phobius"/>
    </source>
</evidence>
<keyword evidence="9" id="KW-1185">Reference proteome</keyword>
<name>A0A0E9N0R5_9BACT</name>
<dbReference type="InterPro" id="IPR036890">
    <property type="entry name" value="HATPase_C_sf"/>
</dbReference>
<evidence type="ECO:0000256" key="3">
    <source>
        <dbReference type="ARBA" id="ARBA00022679"/>
    </source>
</evidence>
<dbReference type="SUPFAM" id="SSF55874">
    <property type="entry name" value="ATPase domain of HSP90 chaperone/DNA topoisomerase II/histidine kinase"/>
    <property type="match status" value="1"/>
</dbReference>
<dbReference type="AlphaFoldDB" id="A0A0E9N0R5"/>
<organism evidence="8 9">
    <name type="scientific">Flavihumibacter petaseus NBRC 106054</name>
    <dbReference type="NCBI Taxonomy" id="1220578"/>
    <lineage>
        <taxon>Bacteria</taxon>
        <taxon>Pseudomonadati</taxon>
        <taxon>Bacteroidota</taxon>
        <taxon>Chitinophagia</taxon>
        <taxon>Chitinophagales</taxon>
        <taxon>Chitinophagaceae</taxon>
        <taxon>Flavihumibacter</taxon>
    </lineage>
</organism>
<keyword evidence="6" id="KW-1133">Transmembrane helix</keyword>
<dbReference type="EC" id="2.7.13.3" evidence="2"/>
<dbReference type="STRING" id="1220578.FPE01S_02_00550"/>
<evidence type="ECO:0000256" key="4">
    <source>
        <dbReference type="ARBA" id="ARBA00022777"/>
    </source>
</evidence>
<reference evidence="8 9" key="1">
    <citation type="submission" date="2015-04" db="EMBL/GenBank/DDBJ databases">
        <title>Whole genome shotgun sequence of Flavihumibacter petaseus NBRC 106054.</title>
        <authorList>
            <person name="Miyazawa S."/>
            <person name="Hosoyama A."/>
            <person name="Hashimoto M."/>
            <person name="Noguchi M."/>
            <person name="Tsuchikane K."/>
            <person name="Ohji S."/>
            <person name="Yamazoe A."/>
            <person name="Ichikawa N."/>
            <person name="Kimura A."/>
            <person name="Fujita N."/>
        </authorList>
    </citation>
    <scope>NUCLEOTIDE SEQUENCE [LARGE SCALE GENOMIC DNA]</scope>
    <source>
        <strain evidence="8 9">NBRC 106054</strain>
    </source>
</reference>
<feature type="transmembrane region" description="Helical" evidence="6">
    <location>
        <begin position="12"/>
        <end position="32"/>
    </location>
</feature>
<keyword evidence="3" id="KW-0808">Transferase</keyword>
<evidence type="ECO:0000256" key="5">
    <source>
        <dbReference type="ARBA" id="ARBA00023012"/>
    </source>
</evidence>
<comment type="caution">
    <text evidence="8">The sequence shown here is derived from an EMBL/GenBank/DDBJ whole genome shotgun (WGS) entry which is preliminary data.</text>
</comment>
<dbReference type="InterPro" id="IPR050482">
    <property type="entry name" value="Sensor_HK_TwoCompSys"/>
</dbReference>
<evidence type="ECO:0000256" key="2">
    <source>
        <dbReference type="ARBA" id="ARBA00012438"/>
    </source>
</evidence>
<feature type="domain" description="Histidine kinase" evidence="7">
    <location>
        <begin position="175"/>
        <end position="268"/>
    </location>
</feature>
<dbReference type="PANTHER" id="PTHR24421:SF10">
    <property type="entry name" value="NITRATE_NITRITE SENSOR PROTEIN NARQ"/>
    <property type="match status" value="1"/>
</dbReference>
<proteinExistence type="predicted"/>
<dbReference type="GO" id="GO:0004673">
    <property type="term" value="F:protein histidine kinase activity"/>
    <property type="evidence" value="ECO:0007669"/>
    <property type="project" value="UniProtKB-EC"/>
</dbReference>
<dbReference type="PANTHER" id="PTHR24421">
    <property type="entry name" value="NITRATE/NITRITE SENSOR PROTEIN NARX-RELATED"/>
    <property type="match status" value="1"/>
</dbReference>
<dbReference type="EMBL" id="BBWV01000002">
    <property type="protein sequence ID" value="GAO42950.1"/>
    <property type="molecule type" value="Genomic_DNA"/>
</dbReference>
<keyword evidence="6" id="KW-0812">Transmembrane</keyword>
<dbReference type="RefSeq" id="WP_052955692.1">
    <property type="nucleotide sequence ID" value="NZ_BBWV01000002.1"/>
</dbReference>
<protein>
    <recommendedName>
        <fullName evidence="2">histidine kinase</fullName>
        <ecNumber evidence="2">2.7.13.3</ecNumber>
    </recommendedName>
</protein>
<accession>A0A0E9N0R5</accession>
<dbReference type="Gene3D" id="3.30.565.10">
    <property type="entry name" value="Histidine kinase-like ATPase, C-terminal domain"/>
    <property type="match status" value="1"/>
</dbReference>
<keyword evidence="6" id="KW-0472">Membrane</keyword>
<dbReference type="GO" id="GO:0000160">
    <property type="term" value="P:phosphorelay signal transduction system"/>
    <property type="evidence" value="ECO:0007669"/>
    <property type="project" value="UniProtKB-KW"/>
</dbReference>
<sequence length="278" mass="31655">MKRVSEFEIIYTLSAAVIMMLALSGFILYFILSGQRRRLKQKIEQDLLKQSYEKEVLTTQIESRDQTLRDVSQEIHDNMGQILSVARINLNILENELKDHSQLKRIQDTNNLVGDVIRYIRMLSKGMNSDMLSSYGLRESIRFELQRIEQSAMITCRFITEGEDFVIDAKKEIVIYRMIQEILNNILKHAAASEIDLSMIYTADNFCITIMDNGKGFDPREAEKRSISESGSGLKNLQKRAALVGARITINSVPGTGTSITINLPKNNEDAIQDTKKI</sequence>
<dbReference type="Pfam" id="PF02518">
    <property type="entry name" value="HATPase_c"/>
    <property type="match status" value="1"/>
</dbReference>
<evidence type="ECO:0000313" key="8">
    <source>
        <dbReference type="EMBL" id="GAO42950.1"/>
    </source>
</evidence>